<evidence type="ECO:0000259" key="2">
    <source>
        <dbReference type="Pfam" id="PF01248"/>
    </source>
</evidence>
<protein>
    <submittedName>
        <fullName evidence="3">Ribosomal protein</fullName>
    </submittedName>
</protein>
<dbReference type="SUPFAM" id="SSF55315">
    <property type="entry name" value="L30e-like"/>
    <property type="match status" value="1"/>
</dbReference>
<keyword evidence="3" id="KW-0687">Ribonucleoprotein</keyword>
<dbReference type="STRING" id="63057.A0A2P5ETF3"/>
<keyword evidence="4" id="KW-1185">Reference proteome</keyword>
<dbReference type="Gene3D" id="3.30.1330.30">
    <property type="match status" value="1"/>
</dbReference>
<name>A0A2P5ETF3_TREOI</name>
<evidence type="ECO:0000313" key="3">
    <source>
        <dbReference type="EMBL" id="PON88787.1"/>
    </source>
</evidence>
<dbReference type="Proteomes" id="UP000237000">
    <property type="component" value="Unassembled WGS sequence"/>
</dbReference>
<dbReference type="AlphaFoldDB" id="A0A2P5ETF3"/>
<feature type="domain" description="Ribosomal protein eL8/eL30/eS12/Gadd45" evidence="2">
    <location>
        <begin position="135"/>
        <end position="219"/>
    </location>
</feature>
<accession>A0A2P5ETF3</accession>
<dbReference type="Pfam" id="PF01248">
    <property type="entry name" value="Ribosomal_L7Ae"/>
    <property type="match status" value="1"/>
</dbReference>
<gene>
    <name evidence="3" type="ORF">TorRG33x02_154930</name>
</gene>
<reference evidence="4" key="1">
    <citation type="submission" date="2016-06" db="EMBL/GenBank/DDBJ databases">
        <title>Parallel loss of symbiosis genes in relatives of nitrogen-fixing non-legume Parasponia.</title>
        <authorList>
            <person name="Van Velzen R."/>
            <person name="Holmer R."/>
            <person name="Bu F."/>
            <person name="Rutten L."/>
            <person name="Van Zeijl A."/>
            <person name="Liu W."/>
            <person name="Santuari L."/>
            <person name="Cao Q."/>
            <person name="Sharma T."/>
            <person name="Shen D."/>
            <person name="Roswanjaya Y."/>
            <person name="Wardhani T."/>
            <person name="Kalhor M.S."/>
            <person name="Jansen J."/>
            <person name="Van den Hoogen J."/>
            <person name="Gungor B."/>
            <person name="Hartog M."/>
            <person name="Hontelez J."/>
            <person name="Verver J."/>
            <person name="Yang W.-C."/>
            <person name="Schijlen E."/>
            <person name="Repin R."/>
            <person name="Schilthuizen M."/>
            <person name="Schranz E."/>
            <person name="Heidstra R."/>
            <person name="Miyata K."/>
            <person name="Fedorova E."/>
            <person name="Kohlen W."/>
            <person name="Bisseling T."/>
            <person name="Smit S."/>
            <person name="Geurts R."/>
        </authorList>
    </citation>
    <scope>NUCLEOTIDE SEQUENCE [LARGE SCALE GENOMIC DNA]</scope>
    <source>
        <strain evidence="4">cv. RG33-2</strain>
    </source>
</reference>
<organism evidence="3 4">
    <name type="scientific">Trema orientale</name>
    <name type="common">Charcoal tree</name>
    <name type="synonym">Celtis orientalis</name>
    <dbReference type="NCBI Taxonomy" id="63057"/>
    <lineage>
        <taxon>Eukaryota</taxon>
        <taxon>Viridiplantae</taxon>
        <taxon>Streptophyta</taxon>
        <taxon>Embryophyta</taxon>
        <taxon>Tracheophyta</taxon>
        <taxon>Spermatophyta</taxon>
        <taxon>Magnoliopsida</taxon>
        <taxon>eudicotyledons</taxon>
        <taxon>Gunneridae</taxon>
        <taxon>Pentapetalae</taxon>
        <taxon>rosids</taxon>
        <taxon>fabids</taxon>
        <taxon>Rosales</taxon>
        <taxon>Cannabaceae</taxon>
        <taxon>Trema</taxon>
    </lineage>
</organism>
<proteinExistence type="predicted"/>
<dbReference type="PANTHER" id="PTHR47903">
    <property type="entry name" value="OS07G0636400 PROTEIN"/>
    <property type="match status" value="1"/>
</dbReference>
<comment type="caution">
    <text evidence="3">The sequence shown here is derived from an EMBL/GenBank/DDBJ whole genome shotgun (WGS) entry which is preliminary data.</text>
</comment>
<dbReference type="InParanoid" id="A0A2P5ETF3"/>
<evidence type="ECO:0000256" key="1">
    <source>
        <dbReference type="SAM" id="MobiDB-lite"/>
    </source>
</evidence>
<dbReference type="PANTHER" id="PTHR47903:SF2">
    <property type="entry name" value="OS07G0636400 PROTEIN"/>
    <property type="match status" value="1"/>
</dbReference>
<feature type="region of interest" description="Disordered" evidence="1">
    <location>
        <begin position="57"/>
        <end position="84"/>
    </location>
</feature>
<evidence type="ECO:0000313" key="4">
    <source>
        <dbReference type="Proteomes" id="UP000237000"/>
    </source>
</evidence>
<sequence>MAIRVWSVCVDVYSTRAEFKLQAPGSSPLVSRGQRGQVRFHFIVEFACFALVKPKPSQASPQGLPAKSWAPPINKSRPNSRISINPEAKERLRLRVVQKGSSLAMATSPSPPLTTKKSWTDAPFFTFLYSFQQFSIGVNEVTRVLERMTPTSKTGKLQAVLLASDSNPRWLTKHLPSLALSRKVPLIFLKDNKQASLRLGQLVKLKTAIAIGVKAKGNSINQLFAEILVGNDETDFPN</sequence>
<dbReference type="GO" id="GO:0005840">
    <property type="term" value="C:ribosome"/>
    <property type="evidence" value="ECO:0007669"/>
    <property type="project" value="UniProtKB-KW"/>
</dbReference>
<dbReference type="EMBL" id="JXTC01000102">
    <property type="protein sequence ID" value="PON88787.1"/>
    <property type="molecule type" value="Genomic_DNA"/>
</dbReference>
<keyword evidence="3" id="KW-0689">Ribosomal protein</keyword>
<dbReference type="InterPro" id="IPR029064">
    <property type="entry name" value="Ribosomal_eL30-like_sf"/>
</dbReference>
<dbReference type="OrthoDB" id="20109at2759"/>
<dbReference type="InterPro" id="IPR004038">
    <property type="entry name" value="Ribosomal_eL8/eL30/eS12/Gad45"/>
</dbReference>